<evidence type="ECO:0000256" key="2">
    <source>
        <dbReference type="SAM" id="SignalP"/>
    </source>
</evidence>
<evidence type="ECO:0000313" key="4">
    <source>
        <dbReference type="Proteomes" id="UP000035763"/>
    </source>
</evidence>
<feature type="chain" id="PRO_5039097305" description="Lipoprotein" evidence="2">
    <location>
        <begin position="22"/>
        <end position="340"/>
    </location>
</feature>
<dbReference type="RefSeq" id="WP_048695798.1">
    <property type="nucleotide sequence ID" value="NZ_HG764815.1"/>
</dbReference>
<evidence type="ECO:0000256" key="1">
    <source>
        <dbReference type="SAM" id="MobiDB-lite"/>
    </source>
</evidence>
<name>W6K2K1_9MICO</name>
<keyword evidence="4" id="KW-1185">Reference proteome</keyword>
<dbReference type="AlphaFoldDB" id="W6K2K1"/>
<keyword evidence="2" id="KW-0732">Signal</keyword>
<feature type="region of interest" description="Disordered" evidence="1">
    <location>
        <begin position="25"/>
        <end position="46"/>
    </location>
</feature>
<evidence type="ECO:0008006" key="5">
    <source>
        <dbReference type="Google" id="ProtNLM"/>
    </source>
</evidence>
<organism evidence="3 4">
    <name type="scientific">Nostocoides australiense Ben110</name>
    <dbReference type="NCBI Taxonomy" id="1193182"/>
    <lineage>
        <taxon>Bacteria</taxon>
        <taxon>Bacillati</taxon>
        <taxon>Actinomycetota</taxon>
        <taxon>Actinomycetes</taxon>
        <taxon>Micrococcales</taxon>
        <taxon>Intrasporangiaceae</taxon>
        <taxon>Nostocoides</taxon>
    </lineage>
</organism>
<dbReference type="Proteomes" id="UP000035763">
    <property type="component" value="Unassembled WGS sequence"/>
</dbReference>
<accession>W6K2K1</accession>
<proteinExistence type="predicted"/>
<evidence type="ECO:0000313" key="3">
    <source>
        <dbReference type="EMBL" id="CCH75371.1"/>
    </source>
</evidence>
<dbReference type="EMBL" id="CAJA01000492">
    <property type="protein sequence ID" value="CCH75371.1"/>
    <property type="molecule type" value="Genomic_DNA"/>
</dbReference>
<gene>
    <name evidence="3" type="ORF">BN11_660009</name>
</gene>
<feature type="signal peptide" evidence="2">
    <location>
        <begin position="1"/>
        <end position="21"/>
    </location>
</feature>
<protein>
    <recommendedName>
        <fullName evidence="5">Lipoprotein</fullName>
    </recommendedName>
</protein>
<comment type="caution">
    <text evidence="3">The sequence shown here is derived from an EMBL/GenBank/DDBJ whole genome shotgun (WGS) entry which is preliminary data.</text>
</comment>
<dbReference type="STRING" id="1193182.BN11_660009"/>
<sequence>MPRTPVPVALTLLLLPLAACESDPPATSATTSSASSAPTTSAPARTAAMTTKEAATFWKAAPKHLKSAYAAAYGKKYDRSALAEVFAEPSLSVFTFASLYKQAVKDTDKPGTIRFAPEVLYAGAPGSGAESALSVGRGSIGWGGQSAAASAAVWLRRTSPDADWRVAASVPVAMDRLPEAPDPGAAEPSDADRAWARKAVDAIADYLETGRAKGFTPGTLLTNIHKSEKDSGFKVRTTAALFGKKTDDPTAPGGSVSVWRAGSEVVAIGVIERHQVVTDPNGGMLTYKDEIRKLYRLPSTQAKEGSLYQAVTVLITGKPAGKPTVVAAQSGALMPPRLRD</sequence>
<reference evidence="3 4" key="1">
    <citation type="journal article" date="2013" name="ISME J.">
        <title>A metabolic model for members of the genus Tetrasphaera involved in enhanced biological phosphorus removal.</title>
        <authorList>
            <person name="Kristiansen R."/>
            <person name="Nguyen H.T.T."/>
            <person name="Saunders A.M."/>
            <person name="Nielsen J.L."/>
            <person name="Wimmer R."/>
            <person name="Le V.Q."/>
            <person name="McIlroy S.J."/>
            <person name="Petrovski S."/>
            <person name="Seviour R.J."/>
            <person name="Calteau A."/>
            <person name="Nielsen K.L."/>
            <person name="Nielsen P.H."/>
        </authorList>
    </citation>
    <scope>NUCLEOTIDE SEQUENCE [LARGE SCALE GENOMIC DNA]</scope>
    <source>
        <strain evidence="3 4">Ben110</strain>
    </source>
</reference>